<name>A0A3S4ZW89_9PLAT</name>
<reference evidence="2" key="1">
    <citation type="submission" date="2018-11" db="EMBL/GenBank/DDBJ databases">
        <authorList>
            <consortium name="Pathogen Informatics"/>
        </authorList>
    </citation>
    <scope>NUCLEOTIDE SEQUENCE</scope>
</reference>
<comment type="caution">
    <text evidence="2">The sequence shown here is derived from an EMBL/GenBank/DDBJ whole genome shotgun (WGS) entry which is preliminary data.</text>
</comment>
<evidence type="ECO:0000313" key="2">
    <source>
        <dbReference type="EMBL" id="VEL08651.1"/>
    </source>
</evidence>
<feature type="compositionally biased region" description="Basic and acidic residues" evidence="1">
    <location>
        <begin position="74"/>
        <end position="87"/>
    </location>
</feature>
<evidence type="ECO:0000313" key="3">
    <source>
        <dbReference type="Proteomes" id="UP000784294"/>
    </source>
</evidence>
<organism evidence="2 3">
    <name type="scientific">Protopolystoma xenopodis</name>
    <dbReference type="NCBI Taxonomy" id="117903"/>
    <lineage>
        <taxon>Eukaryota</taxon>
        <taxon>Metazoa</taxon>
        <taxon>Spiralia</taxon>
        <taxon>Lophotrochozoa</taxon>
        <taxon>Platyhelminthes</taxon>
        <taxon>Monogenea</taxon>
        <taxon>Polyopisthocotylea</taxon>
        <taxon>Polystomatidea</taxon>
        <taxon>Polystomatidae</taxon>
        <taxon>Protopolystoma</taxon>
    </lineage>
</organism>
<sequence length="146" mass="16265">MIRRTKGPHILTRIEGDCLGDSTTKNVPVKSIDSRSRGIRCRLLVGSTSESRSLEMGISSTDSKRNRRAGIPKNDSDKRRASTIEKKPNSQVAIKVALCVPSKWILDPATYKSVHLLKPLPGRMRSHLPPSFGDTHIITRLIVDRK</sequence>
<gene>
    <name evidence="2" type="ORF">PXEA_LOCUS2091</name>
</gene>
<protein>
    <submittedName>
        <fullName evidence="2">Uncharacterized protein</fullName>
    </submittedName>
</protein>
<dbReference type="EMBL" id="CAAALY010004437">
    <property type="protein sequence ID" value="VEL08651.1"/>
    <property type="molecule type" value="Genomic_DNA"/>
</dbReference>
<keyword evidence="3" id="KW-1185">Reference proteome</keyword>
<proteinExistence type="predicted"/>
<evidence type="ECO:0000256" key="1">
    <source>
        <dbReference type="SAM" id="MobiDB-lite"/>
    </source>
</evidence>
<dbReference type="AlphaFoldDB" id="A0A3S4ZW89"/>
<accession>A0A3S4ZW89</accession>
<feature type="region of interest" description="Disordered" evidence="1">
    <location>
        <begin position="49"/>
        <end position="87"/>
    </location>
</feature>
<dbReference type="Proteomes" id="UP000784294">
    <property type="component" value="Unassembled WGS sequence"/>
</dbReference>